<evidence type="ECO:0000313" key="1">
    <source>
        <dbReference type="EMBL" id="XBO38902.1"/>
    </source>
</evidence>
<sequence>MPLTRRDEKIETDIMALLANDLIEVSGASKGKLGSIAYRLTLGGRALADMRPIRQLRHGREWSAGPVWTDRHRV</sequence>
<reference evidence="1" key="1">
    <citation type="submission" date="2024-05" db="EMBL/GenBank/DDBJ databases">
        <authorList>
            <person name="Kim S."/>
            <person name="Heo J."/>
            <person name="Choi H."/>
            <person name="Choi Y."/>
            <person name="Kwon S.-W."/>
            <person name="Kim Y."/>
        </authorList>
    </citation>
    <scope>NUCLEOTIDE SEQUENCE</scope>
    <source>
        <strain evidence="1">KACC 23698</strain>
    </source>
</reference>
<dbReference type="EMBL" id="CP157484">
    <property type="protein sequence ID" value="XBO38902.1"/>
    <property type="molecule type" value="Genomic_DNA"/>
</dbReference>
<name>A0AAU7JET1_9HYPH</name>
<proteinExistence type="predicted"/>
<dbReference type="AlphaFoldDB" id="A0AAU7JET1"/>
<protein>
    <submittedName>
        <fullName evidence="1">Uncharacterized protein</fullName>
    </submittedName>
</protein>
<dbReference type="RefSeq" id="WP_406855741.1">
    <property type="nucleotide sequence ID" value="NZ_CP157484.1"/>
</dbReference>
<organism evidence="1">
    <name type="scientific">Alsobacter sp. KACC 23698</name>
    <dbReference type="NCBI Taxonomy" id="3149229"/>
    <lineage>
        <taxon>Bacteria</taxon>
        <taxon>Pseudomonadati</taxon>
        <taxon>Pseudomonadota</taxon>
        <taxon>Alphaproteobacteria</taxon>
        <taxon>Hyphomicrobiales</taxon>
        <taxon>Alsobacteraceae</taxon>
        <taxon>Alsobacter</taxon>
    </lineage>
</organism>
<accession>A0AAU7JET1</accession>
<gene>
    <name evidence="1" type="ORF">ABEG18_25010</name>
</gene>